<keyword evidence="2" id="KW-0472">Membrane</keyword>
<feature type="transmembrane region" description="Helical" evidence="2">
    <location>
        <begin position="181"/>
        <end position="203"/>
    </location>
</feature>
<dbReference type="SUPFAM" id="SSF103473">
    <property type="entry name" value="MFS general substrate transporter"/>
    <property type="match status" value="1"/>
</dbReference>
<dbReference type="Gene3D" id="1.20.1250.20">
    <property type="entry name" value="MFS general substrate transporter like domains"/>
    <property type="match status" value="1"/>
</dbReference>
<organism evidence="3 4">
    <name type="scientific">Mesocestoides corti</name>
    <name type="common">Flatworm</name>
    <dbReference type="NCBI Taxonomy" id="53468"/>
    <lineage>
        <taxon>Eukaryota</taxon>
        <taxon>Metazoa</taxon>
        <taxon>Spiralia</taxon>
        <taxon>Lophotrochozoa</taxon>
        <taxon>Platyhelminthes</taxon>
        <taxon>Cestoda</taxon>
        <taxon>Eucestoda</taxon>
        <taxon>Cyclophyllidea</taxon>
        <taxon>Mesocestoididae</taxon>
        <taxon>Mesocestoides</taxon>
    </lineage>
</organism>
<dbReference type="Pfam" id="PF13347">
    <property type="entry name" value="MFS_2"/>
    <property type="match status" value="1"/>
</dbReference>
<evidence type="ECO:0000313" key="3">
    <source>
        <dbReference type="EMBL" id="VDD84369.1"/>
    </source>
</evidence>
<sequence>MVVVPIDADLDQPRITGLESSTEEDCSNKAQTPLSKPLPLWRKLAFAAGGLPMQMMQNIIAFFLPIFCLETVNLDPSYLSAILLVARVSDALTDPIMGFLVLKTRSRFGQKRPWILFSTPIFVGSFFALFYAVSWSDVAKLCLYITSIVMLQVGLTSFHVPYSSMTIVLTNIPTERDTLTAFRMFSEVLAILLGVSVFGAIIAQHRVATTCEESVYLNATSPEQVIVSPEAKQLEAWSYVTAASVTCAIGAAAALICFFGTREVNNSEEPSTKEEDVGFFKSVRLVLTYRPYLLHMGAFLFLSLGIQASHWFSGPG</sequence>
<dbReference type="EMBL" id="UXSR01006235">
    <property type="protein sequence ID" value="VDD84369.1"/>
    <property type="molecule type" value="Genomic_DNA"/>
</dbReference>
<feature type="transmembrane region" description="Helical" evidence="2">
    <location>
        <begin position="236"/>
        <end position="259"/>
    </location>
</feature>
<protein>
    <submittedName>
        <fullName evidence="5">MFS_1_like domain-containing protein</fullName>
    </submittedName>
</protein>
<feature type="transmembrane region" description="Helical" evidence="2">
    <location>
        <begin position="292"/>
        <end position="312"/>
    </location>
</feature>
<dbReference type="OrthoDB" id="197206at2759"/>
<dbReference type="GO" id="GO:0005886">
    <property type="term" value="C:plasma membrane"/>
    <property type="evidence" value="ECO:0007669"/>
    <property type="project" value="TreeGrafter"/>
</dbReference>
<dbReference type="GO" id="GO:0015293">
    <property type="term" value="F:symporter activity"/>
    <property type="evidence" value="ECO:0007669"/>
    <property type="project" value="InterPro"/>
</dbReference>
<name>A0A0R3UR66_MESCO</name>
<reference evidence="3 4" key="1">
    <citation type="submission" date="2018-10" db="EMBL/GenBank/DDBJ databases">
        <authorList>
            <consortium name="Pathogen Informatics"/>
        </authorList>
    </citation>
    <scope>NUCLEOTIDE SEQUENCE [LARGE SCALE GENOMIC DNA]</scope>
</reference>
<dbReference type="STRING" id="53468.A0A0R3UR66"/>
<dbReference type="InterPro" id="IPR036259">
    <property type="entry name" value="MFS_trans_sf"/>
</dbReference>
<dbReference type="PANTHER" id="PTHR11328">
    <property type="entry name" value="MAJOR FACILITATOR SUPERFAMILY DOMAIN-CONTAINING PROTEIN"/>
    <property type="match status" value="1"/>
</dbReference>
<accession>A0A0R3UR66</accession>
<evidence type="ECO:0000313" key="5">
    <source>
        <dbReference type="WBParaSite" id="MCU_012719-RA"/>
    </source>
</evidence>
<proteinExistence type="inferred from homology"/>
<reference evidence="5" key="2">
    <citation type="submission" date="2019-11" db="UniProtKB">
        <authorList>
            <consortium name="WormBaseParasite"/>
        </authorList>
    </citation>
    <scope>IDENTIFICATION</scope>
</reference>
<evidence type="ECO:0000256" key="1">
    <source>
        <dbReference type="ARBA" id="ARBA00008335"/>
    </source>
</evidence>
<dbReference type="WBParaSite" id="MCU_012719-RA">
    <property type="protein sequence ID" value="MCU_012719-RA"/>
    <property type="gene ID" value="MCU_012719"/>
</dbReference>
<feature type="transmembrane region" description="Helical" evidence="2">
    <location>
        <begin position="114"/>
        <end position="132"/>
    </location>
</feature>
<keyword evidence="2" id="KW-1133">Transmembrane helix</keyword>
<dbReference type="InterPro" id="IPR039672">
    <property type="entry name" value="MFS_2"/>
</dbReference>
<comment type="similarity">
    <text evidence="1">Belongs to the major facilitator superfamily.</text>
</comment>
<dbReference type="AlphaFoldDB" id="A0A0R3UR66"/>
<dbReference type="GO" id="GO:0008643">
    <property type="term" value="P:carbohydrate transport"/>
    <property type="evidence" value="ECO:0007669"/>
    <property type="project" value="InterPro"/>
</dbReference>
<gene>
    <name evidence="3" type="ORF">MCOS_LOCUS10372</name>
</gene>
<keyword evidence="4" id="KW-1185">Reference proteome</keyword>
<evidence type="ECO:0000313" key="4">
    <source>
        <dbReference type="Proteomes" id="UP000267029"/>
    </source>
</evidence>
<evidence type="ECO:0000256" key="2">
    <source>
        <dbReference type="SAM" id="Phobius"/>
    </source>
</evidence>
<dbReference type="Proteomes" id="UP000267029">
    <property type="component" value="Unassembled WGS sequence"/>
</dbReference>
<dbReference type="PANTHER" id="PTHR11328:SF24">
    <property type="entry name" value="MAJOR FACILITATOR SUPERFAMILY (MFS) PROFILE DOMAIN-CONTAINING PROTEIN"/>
    <property type="match status" value="1"/>
</dbReference>
<keyword evidence="2" id="KW-0812">Transmembrane</keyword>